<dbReference type="SMART" id="SM00015">
    <property type="entry name" value="IQ"/>
    <property type="match status" value="56"/>
</dbReference>
<feature type="compositionally biased region" description="Polar residues" evidence="12">
    <location>
        <begin position="534"/>
        <end position="544"/>
    </location>
</feature>
<evidence type="ECO:0000256" key="3">
    <source>
        <dbReference type="ARBA" id="ARBA00022490"/>
    </source>
</evidence>
<dbReference type="GO" id="GO:0000278">
    <property type="term" value="P:mitotic cell cycle"/>
    <property type="evidence" value="ECO:0007669"/>
    <property type="project" value="TreeGrafter"/>
</dbReference>
<keyword evidence="11" id="KW-0131">Cell cycle</keyword>
<dbReference type="InterPro" id="IPR000048">
    <property type="entry name" value="IQ_motif_EF-hand-BS"/>
</dbReference>
<dbReference type="CDD" id="cd21223">
    <property type="entry name" value="CH_ASPM_rpt1"/>
    <property type="match status" value="1"/>
</dbReference>
<dbReference type="GO" id="GO:0051295">
    <property type="term" value="P:establishment of meiotic spindle localization"/>
    <property type="evidence" value="ECO:0007669"/>
    <property type="project" value="TreeGrafter"/>
</dbReference>
<keyword evidence="15" id="KW-1185">Reference proteome</keyword>
<feature type="compositionally biased region" description="Basic and acidic residues" evidence="12">
    <location>
        <begin position="305"/>
        <end position="320"/>
    </location>
</feature>
<evidence type="ECO:0000256" key="6">
    <source>
        <dbReference type="ARBA" id="ARBA00022737"/>
    </source>
</evidence>
<dbReference type="SMART" id="SM00033">
    <property type="entry name" value="CH"/>
    <property type="match status" value="2"/>
</dbReference>
<feature type="domain" description="Calponin-homology (CH)" evidence="13">
    <location>
        <begin position="1220"/>
        <end position="1335"/>
    </location>
</feature>
<dbReference type="Pfam" id="PF00307">
    <property type="entry name" value="CH"/>
    <property type="match status" value="2"/>
</dbReference>
<feature type="compositionally biased region" description="Polar residues" evidence="12">
    <location>
        <begin position="925"/>
        <end position="941"/>
    </location>
</feature>
<feature type="compositionally biased region" description="Polar residues" evidence="12">
    <location>
        <begin position="736"/>
        <end position="746"/>
    </location>
</feature>
<dbReference type="SUPFAM" id="SSF48371">
    <property type="entry name" value="ARM repeat"/>
    <property type="match status" value="1"/>
</dbReference>
<dbReference type="InterPro" id="IPR051185">
    <property type="entry name" value="ASPM"/>
</dbReference>
<dbReference type="GO" id="GO:0051301">
    <property type="term" value="P:cell division"/>
    <property type="evidence" value="ECO:0007669"/>
    <property type="project" value="UniProtKB-KW"/>
</dbReference>
<dbReference type="PANTHER" id="PTHR22706">
    <property type="entry name" value="ASSEMBLY FACTOR FOR SPINDLE MICROTUBULES"/>
    <property type="match status" value="1"/>
</dbReference>
<evidence type="ECO:0000256" key="10">
    <source>
        <dbReference type="ARBA" id="ARBA00023242"/>
    </source>
</evidence>
<name>A0A8W8KXL8_MAGGI</name>
<dbReference type="GO" id="GO:0005737">
    <property type="term" value="C:cytoplasm"/>
    <property type="evidence" value="ECO:0007669"/>
    <property type="project" value="UniProtKB-SubCell"/>
</dbReference>
<dbReference type="PROSITE" id="PS50021">
    <property type="entry name" value="CH"/>
    <property type="match status" value="2"/>
</dbReference>
<feature type="compositionally biased region" description="Basic and acidic residues" evidence="12">
    <location>
        <begin position="334"/>
        <end position="343"/>
    </location>
</feature>
<evidence type="ECO:0000256" key="2">
    <source>
        <dbReference type="ARBA" id="ARBA00004496"/>
    </source>
</evidence>
<dbReference type="EnsemblMetazoa" id="G25720.1">
    <property type="protein sequence ID" value="G25720.1:cds"/>
    <property type="gene ID" value="G25720"/>
</dbReference>
<keyword evidence="8" id="KW-0112">Calmodulin-binding</keyword>
<feature type="compositionally biased region" description="Polar residues" evidence="12">
    <location>
        <begin position="490"/>
        <end position="502"/>
    </location>
</feature>
<dbReference type="InterPro" id="IPR013783">
    <property type="entry name" value="Ig-like_fold"/>
</dbReference>
<evidence type="ECO:0000256" key="12">
    <source>
        <dbReference type="SAM" id="MobiDB-lite"/>
    </source>
</evidence>
<dbReference type="CDD" id="cd21224">
    <property type="entry name" value="CH_ASPM_rpt2"/>
    <property type="match status" value="1"/>
</dbReference>
<feature type="region of interest" description="Disordered" evidence="12">
    <location>
        <begin position="913"/>
        <end position="943"/>
    </location>
</feature>
<keyword evidence="10" id="KW-0539">Nucleus</keyword>
<keyword evidence="9" id="KW-0175">Coiled coil</keyword>
<dbReference type="InterPro" id="IPR031549">
    <property type="entry name" value="ASH"/>
</dbReference>
<evidence type="ECO:0000256" key="1">
    <source>
        <dbReference type="ARBA" id="ARBA00004123"/>
    </source>
</evidence>
<dbReference type="Gene3D" id="2.60.40.10">
    <property type="entry name" value="Immunoglobulins"/>
    <property type="match status" value="1"/>
</dbReference>
<feature type="region of interest" description="Disordered" evidence="12">
    <location>
        <begin position="688"/>
        <end position="763"/>
    </location>
</feature>
<evidence type="ECO:0000256" key="9">
    <source>
        <dbReference type="ARBA" id="ARBA00023054"/>
    </source>
</evidence>
<proteinExistence type="predicted"/>
<organism evidence="14 15">
    <name type="scientific">Magallana gigas</name>
    <name type="common">Pacific oyster</name>
    <name type="synonym">Crassostrea gigas</name>
    <dbReference type="NCBI Taxonomy" id="29159"/>
    <lineage>
        <taxon>Eukaryota</taxon>
        <taxon>Metazoa</taxon>
        <taxon>Spiralia</taxon>
        <taxon>Lophotrochozoa</taxon>
        <taxon>Mollusca</taxon>
        <taxon>Bivalvia</taxon>
        <taxon>Autobranchia</taxon>
        <taxon>Pteriomorphia</taxon>
        <taxon>Ostreida</taxon>
        <taxon>Ostreoidea</taxon>
        <taxon>Ostreidae</taxon>
        <taxon>Magallana</taxon>
    </lineage>
</organism>
<feature type="region of interest" description="Disordered" evidence="12">
    <location>
        <begin position="223"/>
        <end position="348"/>
    </location>
</feature>
<evidence type="ECO:0000256" key="4">
    <source>
        <dbReference type="ARBA" id="ARBA00022553"/>
    </source>
</evidence>
<evidence type="ECO:0000259" key="13">
    <source>
        <dbReference type="PROSITE" id="PS50021"/>
    </source>
</evidence>
<dbReference type="Proteomes" id="UP000005408">
    <property type="component" value="Unassembled WGS sequence"/>
</dbReference>
<accession>A0A8W8KXL8</accession>
<dbReference type="Pfam" id="PF15780">
    <property type="entry name" value="ASH"/>
    <property type="match status" value="1"/>
</dbReference>
<dbReference type="InterPro" id="IPR001715">
    <property type="entry name" value="CH_dom"/>
</dbReference>
<protein>
    <recommendedName>
        <fullName evidence="13">Calponin-homology (CH) domain-containing protein</fullName>
    </recommendedName>
</protein>
<sequence length="3415" mass="396575">MNDSIDFNPECPGSIVTSTPKPTEGSRRKSNRRSWFEKPSGIKYSIAVENHEKHVAKSRKSDTEMETLVLTHFTNPPKIGFGTCKVGDSKHRTLLVKNPHEYAQNVKIERYPHKKNFSVESKEFDVEGDSVYYLDISWNPENEGNFREMIQFSVDSSYRLQAFVFGTCQNPQQKKKTGGKGLLSRRVKKPLSVVYTQSLANIAKSYSPEKSGISTDTVKKCVTEKENRPELSEETLVSKDVKKKEKYHRRSNTYSASGQSDVKPDTPEPLHQEVNLSEGNSMAETKENQTSVENDSNNTPQTSHVSDESSEQHTIIERSQTKVISPDTFVQDSTMEKRTKEESVLSGNLSKTPLSVTDAYTKNYVSPNSFLKDLNDTIENVPVGLDQSNLNSPENVLNESVPHDIMLSQLEFVKSNLKWNMSNNGERITCQHTSVKELTSNCIGSISSNLFSVVPEGTSPRRTTYTVKRQRPSGKAIFRAAPKVAGCKTSADSKSGSSQERSGIQKLGNRKPMKRRASGSMTPSSIRKSIADQKGQNRGKNNAWANTFMTEPTPEKMALGKHLHEIPNSICLTPEILQESKNQESAWSEKGHQMLVLPTPERILLETYRGDKAPRTPLSHHYSDLVLPTPEKNLQKPQQLTSAGIGKTTSKLTFCHASMSKVEFSPKHMPNTCSPLLNDITHVAASTTVSKNRTESSQVVSSTITKEKPTILTPSAERKPFTCLFTPSKDRDEGQSDSSCSENSFPCTPLPTSPNPDLSRRSTHVVENPRIIDGSLLERKRLFPPLDDEEQENKENIPLIQSPCVSAWDKTESGERIKNIDVGSEDKVIPIGYTPSEEHSEIDRSLEVKAETNVEEKVSPSRKVDSFACFVPTEDPTSDHNRKEETKHLVEVPKTKPVRLKSSNLSEKSIKGLVSHKRKADEAGIQQQKSKAPVQRQNSKPKTAGIAKSKLILLKKSKTALPKHPMPFASKNIYYDERWMEKQERGFSQWLNFILTPSEDMGNNIKSKVDAAKLCSNKMGPQKLAPTKEALSFKEYSAGRKLNGLRRSACKLFQSTPVVTVVQKVEVEVESQRLMIRKDRKVHADLGLKQAVLDLLMSFNPLWLRIGLETVFGEIIGVHSNSDVVGLSHFIVTRLLSNPDIAAQYAHPSVPHLYSEGFSEAIAQHLLKKFLLLIYFLDYAKCQHMIKHDPCLFCKDSEYKSCKALVAEFSRQFLAGEGDINRHLGYLGYITKHSQTALDEFDYAVKNLSTDLKDGLRLTRILDLLEENVAMKRNLRVPAISRLQKIHNMDIAFTILKDIGIDVEKDAKKVTSRDIVDGHREKTLHLLWTIILKYQIGLLLSVDQLKDEISILERSLQVRNQLQALRNYEQGLQQNRRDSLYDDIYANNELVSLLLKWCRVVCLFNGVKVENFTVSFSDGRALCFLVHHYHPTLLPESLIHTRTTMTYQEEMESLDCSLSDSPAPVSVSADQDVYNDLLKNERENFKVLYQKLTELGGVPLMIRAADMCNTIPDEKVVLTYTSYLCARLLNIRQETRAARTIQLAWRKHILHKNRGKIKQKIKAAIKIQRFVRSWLQRLHVKKQESSAIVIQKYARGFLARKRTMQLQKEKQMKAAKVVLQCLMAHRERQLFIRMKACAVKIQSVIKGFLVRKQVAKEQTAARRIQNWYLSSKESRRIRKEFLITKQCAITIQRGVRNFIQKRRSEKEMAALVLQTTWRAFCTRRWYKELQLSTIVIQRAVRTWKQRREFVRKREAVMILQQNYRCYQVTKQCRSNFLQIRSSCIVIQNAWRRRMEIRNQAAVTVQCNWRQFVALRKYQAIKKATVTIQSAFRAASARKQFLKKKMAVLKLQKRYRETLEGKKLRKVFLAQKSAATIVQTSYRAHRIRKQFLKTKSAVIVLQTALRKQIARKAYIQKRDSAIKIQRKLQATLKMRQDYNGYQSMRQAALRIQASFRGHVVRKAVRAAKEQEKAANEAAVILQCHWRQILAQRKYRVMKKATITIQAAFRAVSARKQFLEKKIAVLKIQKRCREILKGREVRKQFLTKKSAATAIQATYRAHRMREQFVKTKSAVIVLQTALRKQIARKAYTQKRKSAVKIQSKLRATLRMRQDYNRYQSMKQAALRIQANFRGHVVRKAVRAVKQQEKAANEAAVTLQCQWRQILAQRKYRVMKEATITIQAAFRAVSARKQFLKKKTAVFKIQKRYREILEGRKVRKQFLTQKSAATAIQATYRAHRVREQFLKTKSAVIVLQTALRKQIARKAYTQNRKSALKIQRKFRATLKMRQDYDRYQSMKQAALRIQANFRGHMVRIAVRAVKQQEKAAKMIQKTWRCYVMRGKYLVQKNSAKTIQKAYRSWKQKEQEKLRNHAAVILQRRYRALKCMRLSRKSYLRIKSACCFIQQTWRKRVEMRNIAALRIQSYWRSYAAQRKYKETQRQVITLQAAVRGWRTRKNYLQRKKSALVIQQWYRAHQRGIDQRNSYLVTKGAILTIQAVYRGYKQRIHFRKLRHYVTKIQAVYRGRKERREYVKKRRAAVTIQNRLRESLKARHQRRQFLMQKMAAIKIQAQCRAYLVWNQFKKVQNAVIRIQSATRTYQQRKQFQDIRENVCKIQRKWRATLSMRKARREFVIMKGAAITVQACCRKYQTQRKYQQLRDSTVKLQSMVRSHLVRRKFVKLKQSSLIIQKHWRSYMEMKKVHQNYLIQKGAALTIQACFRGYKVRKEYTKKMSGVVRLQSAIRRFLCQKRYTELRSAVVGVQRLFRRKMLVTQIREEFLIMKGAAITIQAHYRRHLQQRDYKQKKLAVVKLQACLRMKTQRKSFQAMKIAAIKIQKWFRKEVLRMKVREEYLKKRSSVITLQRAVRLHIARKKADVLKRSAVCIQAQVRKVIAMQKFQKLKKSTLLLQRHYRAKIQGRMARQQYHSMRKAAITIQACVRRKQVQKLMAAQQECAKRIQCWYRSRKQQRAYMALRQAVVVCQKAYKNRRLGQTERNRYIVTIRSVRTIQAVYRGHKTRCMYQRMKQAIVKIQSSCRGFLERVRIKRLHEAAIVIQRSYRAHRHNVMVKLQQAERLAYLSRFAQTVRFHMSAMVIQQCYRKYFSLCRAEEQLQKILVLQNWFRGRICRMRFLKLKKSIFTIQSAALQWLKSQGEKKRQHAAVVIQAVWRGRQVRMKNKSKKLEAVRKRVVEAHRSATEDKKLGNRTESALDYLLKYKQLSQILEALVHLDVATRLSPACCERMVEVNAVGVIYTLISSCNRSQPHMEIIKLAVSILLNLAKYDKTLPYVFVEGSLDILLDLMQIYREKGVIFNRTCTLVGILGIDNHRRMVMLSQPRVKERIQSLYNLSARKYQLQENQQMRQAKLNASKMFNSTLPIRGTPHKPRKIRPAWVLHRDSLHNIDNPMQAINFVMDNLHIRPK</sequence>
<dbReference type="FunFam" id="1.10.418.10:FF:000051">
    <property type="entry name" value="Abnormal spindle-like microcephaly-associated protein homolog"/>
    <property type="match status" value="1"/>
</dbReference>
<dbReference type="PANTHER" id="PTHR22706:SF1">
    <property type="entry name" value="ASSEMBLY FACTOR FOR SPINDLE MICROTUBULES"/>
    <property type="match status" value="1"/>
</dbReference>
<evidence type="ECO:0000256" key="11">
    <source>
        <dbReference type="ARBA" id="ARBA00023306"/>
    </source>
</evidence>
<dbReference type="InterPro" id="IPR016024">
    <property type="entry name" value="ARM-type_fold"/>
</dbReference>
<feature type="compositionally biased region" description="Basic and acidic residues" evidence="12">
    <location>
        <begin position="223"/>
        <end position="243"/>
    </location>
</feature>
<keyword evidence="3" id="KW-0963">Cytoplasm</keyword>
<keyword evidence="4" id="KW-0597">Phosphoprotein</keyword>
<evidence type="ECO:0000256" key="8">
    <source>
        <dbReference type="ARBA" id="ARBA00022860"/>
    </source>
</evidence>
<dbReference type="PROSITE" id="PS50096">
    <property type="entry name" value="IQ"/>
    <property type="match status" value="37"/>
</dbReference>
<keyword evidence="7" id="KW-0498">Mitosis</keyword>
<evidence type="ECO:0000313" key="15">
    <source>
        <dbReference type="Proteomes" id="UP000005408"/>
    </source>
</evidence>
<dbReference type="SUPFAM" id="SSF47576">
    <property type="entry name" value="Calponin-homology domain, CH-domain"/>
    <property type="match status" value="1"/>
</dbReference>
<feature type="compositionally biased region" description="Basic residues" evidence="12">
    <location>
        <begin position="508"/>
        <end position="517"/>
    </location>
</feature>
<dbReference type="CDD" id="cd23767">
    <property type="entry name" value="IQCD"/>
    <property type="match status" value="2"/>
</dbReference>
<dbReference type="GO" id="GO:0000922">
    <property type="term" value="C:spindle pole"/>
    <property type="evidence" value="ECO:0007669"/>
    <property type="project" value="TreeGrafter"/>
</dbReference>
<feature type="compositionally biased region" description="Polar residues" evidence="12">
    <location>
        <begin position="688"/>
        <end position="704"/>
    </location>
</feature>
<feature type="region of interest" description="Disordered" evidence="12">
    <location>
        <begin position="487"/>
        <end position="544"/>
    </location>
</feature>
<dbReference type="Gene3D" id="1.10.418.10">
    <property type="entry name" value="Calponin-like domain"/>
    <property type="match status" value="2"/>
</dbReference>
<feature type="compositionally biased region" description="Basic and acidic residues" evidence="12">
    <location>
        <begin position="262"/>
        <end position="271"/>
    </location>
</feature>
<dbReference type="SUPFAM" id="SSF52540">
    <property type="entry name" value="P-loop containing nucleoside triphosphate hydrolases"/>
    <property type="match status" value="12"/>
</dbReference>
<dbReference type="GO" id="GO:0007051">
    <property type="term" value="P:spindle organization"/>
    <property type="evidence" value="ECO:0007669"/>
    <property type="project" value="TreeGrafter"/>
</dbReference>
<evidence type="ECO:0000256" key="5">
    <source>
        <dbReference type="ARBA" id="ARBA00022618"/>
    </source>
</evidence>
<dbReference type="InterPro" id="IPR027417">
    <property type="entry name" value="P-loop_NTPase"/>
</dbReference>
<feature type="compositionally biased region" description="Polar residues" evidence="12">
    <location>
        <begin position="321"/>
        <end position="333"/>
    </location>
</feature>
<evidence type="ECO:0000256" key="7">
    <source>
        <dbReference type="ARBA" id="ARBA00022776"/>
    </source>
</evidence>
<feature type="region of interest" description="Disordered" evidence="12">
    <location>
        <begin position="1"/>
        <end position="34"/>
    </location>
</feature>
<reference evidence="14" key="1">
    <citation type="submission" date="2022-08" db="UniProtKB">
        <authorList>
            <consortium name="EnsemblMetazoa"/>
        </authorList>
    </citation>
    <scope>IDENTIFICATION</scope>
    <source>
        <strain evidence="14">05x7-T-G4-1.051#20</strain>
    </source>
</reference>
<comment type="subcellular location">
    <subcellularLocation>
        <location evidence="2">Cytoplasm</location>
    </subcellularLocation>
    <subcellularLocation>
        <location evidence="1">Nucleus</location>
    </subcellularLocation>
</comment>
<dbReference type="GO" id="GO:0005634">
    <property type="term" value="C:nucleus"/>
    <property type="evidence" value="ECO:0007669"/>
    <property type="project" value="UniProtKB-SubCell"/>
</dbReference>
<feature type="domain" description="Calponin-homology (CH)" evidence="13">
    <location>
        <begin position="1388"/>
        <end position="1529"/>
    </location>
</feature>
<dbReference type="Gene3D" id="1.20.5.190">
    <property type="match status" value="22"/>
</dbReference>
<dbReference type="GO" id="GO:0005516">
    <property type="term" value="F:calmodulin binding"/>
    <property type="evidence" value="ECO:0007669"/>
    <property type="project" value="UniProtKB-KW"/>
</dbReference>
<evidence type="ECO:0000313" key="14">
    <source>
        <dbReference type="EnsemblMetazoa" id="G25720.1:cds"/>
    </source>
</evidence>
<dbReference type="Pfam" id="PF00612">
    <property type="entry name" value="IQ"/>
    <property type="match status" value="26"/>
</dbReference>
<feature type="compositionally biased region" description="Polar residues" evidence="12">
    <location>
        <begin position="274"/>
        <end position="304"/>
    </location>
</feature>
<keyword evidence="6" id="KW-0677">Repeat</keyword>
<dbReference type="InterPro" id="IPR036872">
    <property type="entry name" value="CH_dom_sf"/>
</dbReference>
<keyword evidence="5" id="KW-0132">Cell division</keyword>